<dbReference type="Gene3D" id="4.10.1150.10">
    <property type="entry name" value="AF2212/PG0164-like"/>
    <property type="match status" value="1"/>
</dbReference>
<dbReference type="HOGENOM" id="CLU_181342_0_0_7"/>
<comment type="caution">
    <text evidence="1">The sequence shown here is derived from an EMBL/GenBank/DDBJ whole genome shotgun (WGS) entry which is preliminary data.</text>
</comment>
<evidence type="ECO:0000313" key="2">
    <source>
        <dbReference type="Proteomes" id="UP000019140"/>
    </source>
</evidence>
<dbReference type="SUPFAM" id="SSF141694">
    <property type="entry name" value="AF2212/PG0164-like"/>
    <property type="match status" value="1"/>
</dbReference>
<dbReference type="EMBL" id="AZHX01000375">
    <property type="protein sequence ID" value="ETX07776.1"/>
    <property type="molecule type" value="Genomic_DNA"/>
</dbReference>
<name>W4MCZ9_9BACT</name>
<proteinExistence type="predicted"/>
<accession>W4MCZ9</accession>
<evidence type="ECO:0000313" key="1">
    <source>
        <dbReference type="EMBL" id="ETX07776.1"/>
    </source>
</evidence>
<dbReference type="InterPro" id="IPR008203">
    <property type="entry name" value="AF2212-like"/>
</dbReference>
<dbReference type="InterPro" id="IPR024069">
    <property type="entry name" value="AF2212-like_dom_sf"/>
</dbReference>
<protein>
    <recommendedName>
        <fullName evidence="3">DUF104 domain-containing protein</fullName>
    </recommendedName>
</protein>
<dbReference type="AlphaFoldDB" id="W4MCZ9"/>
<reference evidence="1 2" key="1">
    <citation type="journal article" date="2014" name="Nature">
        <title>An environmental bacterial taxon with a large and distinct metabolic repertoire.</title>
        <authorList>
            <person name="Wilson M.C."/>
            <person name="Mori T."/>
            <person name="Ruckert C."/>
            <person name="Uria A.R."/>
            <person name="Helf M.J."/>
            <person name="Takada K."/>
            <person name="Gernert C."/>
            <person name="Steffens U.A."/>
            <person name="Heycke N."/>
            <person name="Schmitt S."/>
            <person name="Rinke C."/>
            <person name="Helfrich E.J."/>
            <person name="Brachmann A.O."/>
            <person name="Gurgui C."/>
            <person name="Wakimoto T."/>
            <person name="Kracht M."/>
            <person name="Crusemann M."/>
            <person name="Hentschel U."/>
            <person name="Abe I."/>
            <person name="Matsunaga S."/>
            <person name="Kalinowski J."/>
            <person name="Takeyama H."/>
            <person name="Piel J."/>
        </authorList>
    </citation>
    <scope>NUCLEOTIDE SEQUENCE [LARGE SCALE GENOMIC DNA]</scope>
    <source>
        <strain evidence="2">TSY2</strain>
    </source>
</reference>
<organism evidence="1 2">
    <name type="scientific">Candidatus Entotheonella gemina</name>
    <dbReference type="NCBI Taxonomy" id="1429439"/>
    <lineage>
        <taxon>Bacteria</taxon>
        <taxon>Pseudomonadati</taxon>
        <taxon>Nitrospinota/Tectimicrobiota group</taxon>
        <taxon>Candidatus Tectimicrobiota</taxon>
        <taxon>Candidatus Entotheonellia</taxon>
        <taxon>Candidatus Entotheonellales</taxon>
        <taxon>Candidatus Entotheonellaceae</taxon>
        <taxon>Candidatus Entotheonella</taxon>
    </lineage>
</organism>
<evidence type="ECO:0008006" key="3">
    <source>
        <dbReference type="Google" id="ProtNLM"/>
    </source>
</evidence>
<keyword evidence="2" id="KW-1185">Reference proteome</keyword>
<gene>
    <name evidence="1" type="ORF">ETSY2_09250</name>
</gene>
<dbReference type="Pfam" id="PF01954">
    <property type="entry name" value="AF2212-like"/>
    <property type="match status" value="1"/>
</dbReference>
<dbReference type="Proteomes" id="UP000019140">
    <property type="component" value="Unassembled WGS sequence"/>
</dbReference>
<sequence length="71" mass="8005">MPHVVEATYENGVLKLEQPLPFKDREKVRVTVESLTTDGHSVLDIEPVSLGQVRRPFSTDEDLLGEMLEGR</sequence>